<organism evidence="2 3">
    <name type="scientific">Falsiroseomonas tokyonensis</name>
    <dbReference type="NCBI Taxonomy" id="430521"/>
    <lineage>
        <taxon>Bacteria</taxon>
        <taxon>Pseudomonadati</taxon>
        <taxon>Pseudomonadota</taxon>
        <taxon>Alphaproteobacteria</taxon>
        <taxon>Acetobacterales</taxon>
        <taxon>Roseomonadaceae</taxon>
        <taxon>Falsiroseomonas</taxon>
    </lineage>
</organism>
<dbReference type="PANTHER" id="PTHR33121:SF15">
    <property type="entry name" value="BLUE LIGHT- AND TEMPERATURE-REGULATED ANTIREPRESSOR BLUF"/>
    <property type="match status" value="1"/>
</dbReference>
<proteinExistence type="predicted"/>
<dbReference type="CDD" id="cd01948">
    <property type="entry name" value="EAL"/>
    <property type="match status" value="1"/>
</dbReference>
<dbReference type="PANTHER" id="PTHR33121">
    <property type="entry name" value="CYCLIC DI-GMP PHOSPHODIESTERASE PDEF"/>
    <property type="match status" value="1"/>
</dbReference>
<reference evidence="3" key="1">
    <citation type="journal article" date="2019" name="Int. J. Syst. Evol. Microbiol.">
        <title>The Global Catalogue of Microorganisms (GCM) 10K type strain sequencing project: providing services to taxonomists for standard genome sequencing and annotation.</title>
        <authorList>
            <consortium name="The Broad Institute Genomics Platform"/>
            <consortium name="The Broad Institute Genome Sequencing Center for Infectious Disease"/>
            <person name="Wu L."/>
            <person name="Ma J."/>
        </authorList>
    </citation>
    <scope>NUCLEOTIDE SEQUENCE [LARGE SCALE GENOMIC DNA]</scope>
    <source>
        <strain evidence="3">CGMCC 1.16855</strain>
    </source>
</reference>
<name>A0ABV7BQQ3_9PROT</name>
<dbReference type="InterPro" id="IPR050706">
    <property type="entry name" value="Cyclic-di-GMP_PDE-like"/>
</dbReference>
<evidence type="ECO:0000259" key="1">
    <source>
        <dbReference type="PROSITE" id="PS50883"/>
    </source>
</evidence>
<sequence length="235" mass="25349">MTLRFATAFQPIVDVDTGRTLAQEALVRGMGGESAGSVLDGIALADRYRVDAEIRRAAVAEALRLGLPATGASLTLNIFPGCIGQPQYCAADTVTEAEALGFPVDRLVFEISEMEPVEDPESLARSLTELQRRGLRIALDDVGTGHARIPLLMVWRPDGAKIAREVIMGLDRDETRFERVRETLEQLAAFGMAPVVEGIETRGELAALRRLGVRAMQGYLFAKPALGALPVPVVP</sequence>
<dbReference type="Proteomes" id="UP001595420">
    <property type="component" value="Unassembled WGS sequence"/>
</dbReference>
<dbReference type="SMART" id="SM00052">
    <property type="entry name" value="EAL"/>
    <property type="match status" value="1"/>
</dbReference>
<gene>
    <name evidence="2" type="ORF">ACFOD3_04845</name>
</gene>
<dbReference type="PROSITE" id="PS50883">
    <property type="entry name" value="EAL"/>
    <property type="match status" value="1"/>
</dbReference>
<evidence type="ECO:0000313" key="3">
    <source>
        <dbReference type="Proteomes" id="UP001595420"/>
    </source>
</evidence>
<dbReference type="RefSeq" id="WP_216835092.1">
    <property type="nucleotide sequence ID" value="NZ_JAFNJS010000001.1"/>
</dbReference>
<dbReference type="Pfam" id="PF00563">
    <property type="entry name" value="EAL"/>
    <property type="match status" value="1"/>
</dbReference>
<keyword evidence="3" id="KW-1185">Reference proteome</keyword>
<accession>A0ABV7BQQ3</accession>
<dbReference type="InterPro" id="IPR001633">
    <property type="entry name" value="EAL_dom"/>
</dbReference>
<feature type="domain" description="EAL" evidence="1">
    <location>
        <begin position="1"/>
        <end position="235"/>
    </location>
</feature>
<evidence type="ECO:0000313" key="2">
    <source>
        <dbReference type="EMBL" id="MFC2999211.1"/>
    </source>
</evidence>
<comment type="caution">
    <text evidence="2">The sequence shown here is derived from an EMBL/GenBank/DDBJ whole genome shotgun (WGS) entry which is preliminary data.</text>
</comment>
<protein>
    <submittedName>
        <fullName evidence="2">EAL domain-containing protein</fullName>
    </submittedName>
</protein>
<dbReference type="EMBL" id="JBHRSB010000001">
    <property type="protein sequence ID" value="MFC2999211.1"/>
    <property type="molecule type" value="Genomic_DNA"/>
</dbReference>